<dbReference type="Pfam" id="PF13302">
    <property type="entry name" value="Acetyltransf_3"/>
    <property type="match status" value="1"/>
</dbReference>
<evidence type="ECO:0000313" key="8">
    <source>
        <dbReference type="EMBL" id="KTD25367.1"/>
    </source>
</evidence>
<dbReference type="InterPro" id="IPR000182">
    <property type="entry name" value="GNAT_dom"/>
</dbReference>
<dbReference type="SUPFAM" id="SSF55729">
    <property type="entry name" value="Acyl-CoA N-acyltransferases (Nat)"/>
    <property type="match status" value="1"/>
</dbReference>
<dbReference type="GO" id="GO:0034071">
    <property type="term" value="F:aminoglycoside phosphotransferase activity"/>
    <property type="evidence" value="ECO:0007669"/>
    <property type="project" value="UniProtKB-EC"/>
</dbReference>
<keyword evidence="6" id="KW-0511">Multifunctional enzyme</keyword>
<feature type="domain" description="N-acetyltransferase" evidence="7">
    <location>
        <begin position="86"/>
        <end position="235"/>
    </location>
</feature>
<dbReference type="PROSITE" id="PS51186">
    <property type="entry name" value="GNAT"/>
    <property type="match status" value="1"/>
</dbReference>
<comment type="function">
    <text evidence="2">Involved in resistance to gentamicin, tobramycin, and kanamycin. Tobramycin and kanamycin resistance is due to the ACC activity, specified by N-terminal region. The C-terminal region is a kinase that phosphorylates several 4,6-disubstituted aminoglycosides.</text>
</comment>
<dbReference type="InterPro" id="IPR016181">
    <property type="entry name" value="Acyl_CoA_acyltransferase"/>
</dbReference>
<dbReference type="STRING" id="466.Lmac_2345"/>
<name>A0A0W0VYN7_9GAMM</name>
<dbReference type="PANTHER" id="PTHR21310">
    <property type="entry name" value="AMINOGLYCOSIDE PHOSPHOTRANSFERASE-RELATED-RELATED"/>
    <property type="match status" value="1"/>
</dbReference>
<dbReference type="GO" id="GO:0016747">
    <property type="term" value="F:acyltransferase activity, transferring groups other than amino-acyl groups"/>
    <property type="evidence" value="ECO:0007669"/>
    <property type="project" value="InterPro"/>
</dbReference>
<evidence type="ECO:0000256" key="1">
    <source>
        <dbReference type="ARBA" id="ARBA00001735"/>
    </source>
</evidence>
<dbReference type="AlphaFoldDB" id="A0A0W0VYN7"/>
<dbReference type="PATRIC" id="fig|466.6.peg.2488"/>
<dbReference type="Pfam" id="PF01636">
    <property type="entry name" value="APH"/>
    <property type="match status" value="1"/>
</dbReference>
<reference evidence="8 9" key="1">
    <citation type="submission" date="2015-11" db="EMBL/GenBank/DDBJ databases">
        <title>Genomic analysis of 38 Legionella species identifies large and diverse effector repertoires.</title>
        <authorList>
            <person name="Burstein D."/>
            <person name="Amaro F."/>
            <person name="Zusman T."/>
            <person name="Lifshitz Z."/>
            <person name="Cohen O."/>
            <person name="Gilbert J.A."/>
            <person name="Pupko T."/>
            <person name="Shuman H.A."/>
            <person name="Segal G."/>
        </authorList>
    </citation>
    <scope>NUCLEOTIDE SEQUENCE [LARGE SCALE GENOMIC DNA]</scope>
    <source>
        <strain evidence="8 9">PX-1-G2-E2</strain>
    </source>
</reference>
<evidence type="ECO:0000256" key="5">
    <source>
        <dbReference type="ARBA" id="ARBA00014467"/>
    </source>
</evidence>
<dbReference type="InterPro" id="IPR002575">
    <property type="entry name" value="Aminoglycoside_PTrfase"/>
</dbReference>
<dbReference type="Gene3D" id="3.40.630.30">
    <property type="match status" value="1"/>
</dbReference>
<evidence type="ECO:0000256" key="2">
    <source>
        <dbReference type="ARBA" id="ARBA00002498"/>
    </source>
</evidence>
<evidence type="ECO:0000256" key="6">
    <source>
        <dbReference type="ARBA" id="ARBA00023268"/>
    </source>
</evidence>
<keyword evidence="9" id="KW-1185">Reference proteome</keyword>
<dbReference type="EMBL" id="LNYL01000045">
    <property type="protein sequence ID" value="KTD25367.1"/>
    <property type="molecule type" value="Genomic_DNA"/>
</dbReference>
<evidence type="ECO:0000256" key="3">
    <source>
        <dbReference type="ARBA" id="ARBA00008487"/>
    </source>
</evidence>
<sequence length="538" mass="61710">MHQYVELREYQVRDYYFNLTEELVLGKIAMFFSYRHSLEKILIAKITNKSLITISTSKYSMPNYLHLTLQSERLQLIPVSLKYAEDLCKEFTAEITEHMWPSAPKTQEEINQHISEQQIKMQAGTKIALVIINKENQNFLGYACLHQANTNTPELGIWLKKSAHGFHYGFEAINLLKTWAETNLTYDYLKYPVVKHNIPSRKLAEKMGGIIEDEYIKTSESGKWLDEVEYRFYGVPMTNTQSNEKMNITESLVRELIAQQFPQWSHLPIQAVNNSGWDNRTFHLGTEMLIRMPSSAEYAGQVEKEQTWLPKLGPQLPLPIPVPLAMGKPNKLYPWKWSINHWLPGETAAVTPINDLSEFAYDLALFLKALQSINSMGGPLAGPQSFYRGGDLAVYDSETRKAIEDLKDTIDFRAATEIWEKALSTSWHNPPLWVHGDVSVGNLLLSQGKLSAVIDFGQLAIGDPACDLAIAWTLFEGKSRRIFLETLELDPNTWARGRAWALWKAMMYLVNQQTEMNFEAKRALRTIHEVVEDHRQLP</sequence>
<comment type="similarity">
    <text evidence="3">In the C-terminal section; belongs to the aminoglycoside phosphotransferase family.</text>
</comment>
<dbReference type="Gene3D" id="3.30.200.20">
    <property type="entry name" value="Phosphorylase Kinase, domain 1"/>
    <property type="match status" value="1"/>
</dbReference>
<dbReference type="CDD" id="cd05155">
    <property type="entry name" value="APH_ChoK_like_1"/>
    <property type="match status" value="1"/>
</dbReference>
<dbReference type="PANTHER" id="PTHR21310:SF42">
    <property type="entry name" value="BIFUNCTIONAL AAC_APH"/>
    <property type="match status" value="1"/>
</dbReference>
<comment type="caution">
    <text evidence="8">The sequence shown here is derived from an EMBL/GenBank/DDBJ whole genome shotgun (WGS) entry which is preliminary data.</text>
</comment>
<evidence type="ECO:0000313" key="9">
    <source>
        <dbReference type="Proteomes" id="UP000054908"/>
    </source>
</evidence>
<comment type="catalytic activity">
    <reaction evidence="1">
        <text>a gentamycin + GTP = a gentamycin 2''-phosphate + GDP + H(+)</text>
        <dbReference type="Rhea" id="RHEA:48872"/>
        <dbReference type="ChEBI" id="CHEBI:15378"/>
        <dbReference type="ChEBI" id="CHEBI:37565"/>
        <dbReference type="ChEBI" id="CHEBI:58189"/>
        <dbReference type="ChEBI" id="CHEBI:90218"/>
        <dbReference type="ChEBI" id="CHEBI:90219"/>
        <dbReference type="EC" id="2.7.1.190"/>
    </reaction>
</comment>
<dbReference type="Gene3D" id="3.90.1200.10">
    <property type="match status" value="1"/>
</dbReference>
<evidence type="ECO:0000256" key="4">
    <source>
        <dbReference type="ARBA" id="ARBA00011931"/>
    </source>
</evidence>
<proteinExistence type="inferred from homology"/>
<dbReference type="RefSeq" id="WP_230308831.1">
    <property type="nucleotide sequence ID" value="NZ_CAAAIB010000012.1"/>
</dbReference>
<gene>
    <name evidence="8" type="ORF">Lmac_2345</name>
</gene>
<organism evidence="8 9">
    <name type="scientific">Legionella maceachernii</name>
    <dbReference type="NCBI Taxonomy" id="466"/>
    <lineage>
        <taxon>Bacteria</taxon>
        <taxon>Pseudomonadati</taxon>
        <taxon>Pseudomonadota</taxon>
        <taxon>Gammaproteobacteria</taxon>
        <taxon>Legionellales</taxon>
        <taxon>Legionellaceae</taxon>
        <taxon>Legionella</taxon>
    </lineage>
</organism>
<dbReference type="Proteomes" id="UP000054908">
    <property type="component" value="Unassembled WGS sequence"/>
</dbReference>
<dbReference type="InterPro" id="IPR051678">
    <property type="entry name" value="AGP_Transferase"/>
</dbReference>
<protein>
    <recommendedName>
        <fullName evidence="5">Bifunctional AAC/APH</fullName>
        <ecNumber evidence="4">2.7.1.190</ecNumber>
    </recommendedName>
</protein>
<keyword evidence="8" id="KW-0808">Transferase</keyword>
<evidence type="ECO:0000259" key="7">
    <source>
        <dbReference type="PROSITE" id="PS51186"/>
    </source>
</evidence>
<dbReference type="EC" id="2.7.1.190" evidence="4"/>
<dbReference type="SUPFAM" id="SSF56112">
    <property type="entry name" value="Protein kinase-like (PK-like)"/>
    <property type="match status" value="1"/>
</dbReference>
<dbReference type="InterPro" id="IPR011009">
    <property type="entry name" value="Kinase-like_dom_sf"/>
</dbReference>
<accession>A0A0W0VYN7</accession>